<dbReference type="EMBL" id="MFMM01000001">
    <property type="protein sequence ID" value="OGG84700.1"/>
    <property type="molecule type" value="Genomic_DNA"/>
</dbReference>
<reference evidence="2 3" key="1">
    <citation type="journal article" date="2016" name="Nat. Commun.">
        <title>Thousands of microbial genomes shed light on interconnected biogeochemical processes in an aquifer system.</title>
        <authorList>
            <person name="Anantharaman K."/>
            <person name="Brown C.T."/>
            <person name="Hug L.A."/>
            <person name="Sharon I."/>
            <person name="Castelle C.J."/>
            <person name="Probst A.J."/>
            <person name="Thomas B.C."/>
            <person name="Singh A."/>
            <person name="Wilkins M.J."/>
            <person name="Karaoz U."/>
            <person name="Brodie E.L."/>
            <person name="Williams K.H."/>
            <person name="Hubbard S.S."/>
            <person name="Banfield J.F."/>
        </authorList>
    </citation>
    <scope>NUCLEOTIDE SEQUENCE [LARGE SCALE GENOMIC DNA]</scope>
</reference>
<dbReference type="Proteomes" id="UP000177325">
    <property type="component" value="Unassembled WGS sequence"/>
</dbReference>
<accession>A0A1F6FFR0</accession>
<dbReference type="AlphaFoldDB" id="A0A1F6FFR0"/>
<comment type="caution">
    <text evidence="2">The sequence shown here is derived from an EMBL/GenBank/DDBJ whole genome shotgun (WGS) entry which is preliminary data.</text>
</comment>
<name>A0A1F6FFR0_9BACT</name>
<feature type="transmembrane region" description="Helical" evidence="1">
    <location>
        <begin position="17"/>
        <end position="34"/>
    </location>
</feature>
<keyword evidence="1" id="KW-0812">Transmembrane</keyword>
<gene>
    <name evidence="2" type="ORF">A3G90_01275</name>
</gene>
<proteinExistence type="predicted"/>
<keyword evidence="1" id="KW-0472">Membrane</keyword>
<keyword evidence="1" id="KW-1133">Transmembrane helix</keyword>
<evidence type="ECO:0000256" key="1">
    <source>
        <dbReference type="SAM" id="Phobius"/>
    </source>
</evidence>
<dbReference type="STRING" id="1798525.A3G90_01275"/>
<evidence type="ECO:0000313" key="2">
    <source>
        <dbReference type="EMBL" id="OGG84700.1"/>
    </source>
</evidence>
<organism evidence="2 3">
    <name type="scientific">Candidatus Kaiserbacteria bacterium RIFCSPLOWO2_12_FULL_45_26</name>
    <dbReference type="NCBI Taxonomy" id="1798525"/>
    <lineage>
        <taxon>Bacteria</taxon>
        <taxon>Candidatus Kaiseribacteriota</taxon>
    </lineage>
</organism>
<sequence length="179" mass="19109">MTDLSKSILLISKRHDALLVFLIVFCFLALLILISEKASALQSLLTFEYFTFGERLHLAVVFLFSVKSSFLATGVIFSFLGSLLGALNITLAYIYFKLRAELLVKHHVYSGAGLFVAFLGIGCAACGSALLTAMLGLLGLSSILGFLPYQGAELGVIGLLILAVTTMALAKKVVGPKVC</sequence>
<protein>
    <submittedName>
        <fullName evidence="2">Uncharacterized protein</fullName>
    </submittedName>
</protein>
<feature type="transmembrane region" description="Helical" evidence="1">
    <location>
        <begin position="151"/>
        <end position="170"/>
    </location>
</feature>
<evidence type="ECO:0000313" key="3">
    <source>
        <dbReference type="Proteomes" id="UP000177325"/>
    </source>
</evidence>
<feature type="transmembrane region" description="Helical" evidence="1">
    <location>
        <begin position="108"/>
        <end position="131"/>
    </location>
</feature>
<feature type="transmembrane region" description="Helical" evidence="1">
    <location>
        <begin position="70"/>
        <end position="96"/>
    </location>
</feature>